<evidence type="ECO:0000313" key="2">
    <source>
        <dbReference type="EMBL" id="MFC4497867.1"/>
    </source>
</evidence>
<accession>A0ABV9AEI8</accession>
<dbReference type="InterPro" id="IPR036653">
    <property type="entry name" value="CinA-like_C"/>
</dbReference>
<dbReference type="Pfam" id="PF02464">
    <property type="entry name" value="CinA"/>
    <property type="match status" value="1"/>
</dbReference>
<dbReference type="InterPro" id="IPR008136">
    <property type="entry name" value="CinA_C"/>
</dbReference>
<evidence type="ECO:0000259" key="1">
    <source>
        <dbReference type="Pfam" id="PF02464"/>
    </source>
</evidence>
<dbReference type="RefSeq" id="WP_386452867.1">
    <property type="nucleotide sequence ID" value="NZ_JBHSFH010000018.1"/>
</dbReference>
<dbReference type="EMBL" id="JBHSFH010000018">
    <property type="protein sequence ID" value="MFC4497867.1"/>
    <property type="molecule type" value="Genomic_DNA"/>
</dbReference>
<keyword evidence="3" id="KW-1185">Reference proteome</keyword>
<dbReference type="NCBIfam" id="TIGR00199">
    <property type="entry name" value="PncC_domain"/>
    <property type="match status" value="1"/>
</dbReference>
<protein>
    <submittedName>
        <fullName evidence="2">CinA family protein</fullName>
    </submittedName>
</protein>
<organism evidence="2 3">
    <name type="scientific">Streptomyces ovatisporus</name>
    <dbReference type="NCBI Taxonomy" id="1128682"/>
    <lineage>
        <taxon>Bacteria</taxon>
        <taxon>Bacillati</taxon>
        <taxon>Actinomycetota</taxon>
        <taxon>Actinomycetes</taxon>
        <taxon>Kitasatosporales</taxon>
        <taxon>Streptomycetaceae</taxon>
        <taxon>Streptomyces</taxon>
    </lineage>
</organism>
<proteinExistence type="predicted"/>
<name>A0ABV9AEI8_9ACTN</name>
<sequence>MTPGAEAEEDYFDVSADVLDLLIQRGETVAVAESLTGGMVAAEITSAPGSSQAFIGSVTAYATDVKRELLGVDGVLLRERGAVDAEVARQMAQGVRKLLKSTWGVATTGVAGPEPQDGQEVGTVFAAVAGSDGAIARPLKLDGNRATIRKASVTNALRLLNEELTGKVRPKDTEQRGGN</sequence>
<feature type="domain" description="CinA C-terminal" evidence="1">
    <location>
        <begin position="14"/>
        <end position="163"/>
    </location>
</feature>
<evidence type="ECO:0000313" key="3">
    <source>
        <dbReference type="Proteomes" id="UP001595997"/>
    </source>
</evidence>
<gene>
    <name evidence="2" type="ORF">ACFPA8_27420</name>
</gene>
<dbReference type="SUPFAM" id="SSF142433">
    <property type="entry name" value="CinA-like"/>
    <property type="match status" value="1"/>
</dbReference>
<comment type="caution">
    <text evidence="2">The sequence shown here is derived from an EMBL/GenBank/DDBJ whole genome shotgun (WGS) entry which is preliminary data.</text>
</comment>
<dbReference type="Proteomes" id="UP001595997">
    <property type="component" value="Unassembled WGS sequence"/>
</dbReference>
<reference evidence="3" key="1">
    <citation type="journal article" date="2019" name="Int. J. Syst. Evol. Microbiol.">
        <title>The Global Catalogue of Microorganisms (GCM) 10K type strain sequencing project: providing services to taxonomists for standard genome sequencing and annotation.</title>
        <authorList>
            <consortium name="The Broad Institute Genomics Platform"/>
            <consortium name="The Broad Institute Genome Sequencing Center for Infectious Disease"/>
            <person name="Wu L."/>
            <person name="Ma J."/>
        </authorList>
    </citation>
    <scope>NUCLEOTIDE SEQUENCE [LARGE SCALE GENOMIC DNA]</scope>
    <source>
        <strain evidence="3">CGMCC 4.7357</strain>
    </source>
</reference>
<dbReference type="Gene3D" id="3.90.950.20">
    <property type="entry name" value="CinA-like"/>
    <property type="match status" value="1"/>
</dbReference>